<sequence length="89" mass="10393">MKDREAILIRLESEEFFIAEQVGLPTLYKDLYRFSNGPTSEDHCWHEFIAFSDMHSSKNDLEVWGAASKLVENFNSVKDWDCRLSPHGR</sequence>
<protein>
    <submittedName>
        <fullName evidence="1">Uncharacterized protein</fullName>
    </submittedName>
</protein>
<evidence type="ECO:0000313" key="2">
    <source>
        <dbReference type="Proteomes" id="UP000292085"/>
    </source>
</evidence>
<comment type="caution">
    <text evidence="1">The sequence shown here is derived from an EMBL/GenBank/DDBJ whole genome shotgun (WGS) entry which is preliminary data.</text>
</comment>
<gene>
    <name evidence="1" type="ORF">EWE75_15495</name>
</gene>
<dbReference type="RefSeq" id="WP_130159014.1">
    <property type="nucleotide sequence ID" value="NZ_SGIS01000024.1"/>
</dbReference>
<dbReference type="EMBL" id="SGIS01000024">
    <property type="protein sequence ID" value="RZF63581.1"/>
    <property type="molecule type" value="Genomic_DNA"/>
</dbReference>
<name>A0A4Q6XUD3_9SPHN</name>
<dbReference type="AlphaFoldDB" id="A0A4Q6XUD3"/>
<accession>A0A4Q6XUD3</accession>
<evidence type="ECO:0000313" key="1">
    <source>
        <dbReference type="EMBL" id="RZF63581.1"/>
    </source>
</evidence>
<dbReference type="OrthoDB" id="6024605at2"/>
<organism evidence="1 2">
    <name type="scientific">Sphingomonas populi</name>
    <dbReference type="NCBI Taxonomy" id="2484750"/>
    <lineage>
        <taxon>Bacteria</taxon>
        <taxon>Pseudomonadati</taxon>
        <taxon>Pseudomonadota</taxon>
        <taxon>Alphaproteobacteria</taxon>
        <taxon>Sphingomonadales</taxon>
        <taxon>Sphingomonadaceae</taxon>
        <taxon>Sphingomonas</taxon>
    </lineage>
</organism>
<dbReference type="Proteomes" id="UP000292085">
    <property type="component" value="Unassembled WGS sequence"/>
</dbReference>
<keyword evidence="2" id="KW-1185">Reference proteome</keyword>
<reference evidence="1 2" key="1">
    <citation type="submission" date="2019-02" db="EMBL/GenBank/DDBJ databases">
        <authorList>
            <person name="Li Y."/>
        </authorList>
    </citation>
    <scope>NUCLEOTIDE SEQUENCE [LARGE SCALE GENOMIC DNA]</scope>
    <source>
        <strain evidence="1 2">3-7</strain>
    </source>
</reference>
<proteinExistence type="predicted"/>